<feature type="chain" id="PRO_5045771148" evidence="2">
    <location>
        <begin position="20"/>
        <end position="731"/>
    </location>
</feature>
<feature type="transmembrane region" description="Helical" evidence="1">
    <location>
        <begin position="699"/>
        <end position="718"/>
    </location>
</feature>
<name>A0ABW0N800_9BURK</name>
<organism evidence="3 4">
    <name type="scientific">Caenimonas terrae</name>
    <dbReference type="NCBI Taxonomy" id="696074"/>
    <lineage>
        <taxon>Bacteria</taxon>
        <taxon>Pseudomonadati</taxon>
        <taxon>Pseudomonadota</taxon>
        <taxon>Betaproteobacteria</taxon>
        <taxon>Burkholderiales</taxon>
        <taxon>Comamonadaceae</taxon>
        <taxon>Caenimonas</taxon>
    </lineage>
</organism>
<protein>
    <submittedName>
        <fullName evidence="3">Cellulose synthase</fullName>
    </submittedName>
</protein>
<keyword evidence="1" id="KW-0812">Transmembrane</keyword>
<accession>A0ABW0N800</accession>
<keyword evidence="4" id="KW-1185">Reference proteome</keyword>
<feature type="signal peptide" evidence="2">
    <location>
        <begin position="1"/>
        <end position="19"/>
    </location>
</feature>
<evidence type="ECO:0000313" key="3">
    <source>
        <dbReference type="EMBL" id="MFC5495963.1"/>
    </source>
</evidence>
<proteinExistence type="predicted"/>
<reference evidence="4" key="1">
    <citation type="journal article" date="2019" name="Int. J. Syst. Evol. Microbiol.">
        <title>The Global Catalogue of Microorganisms (GCM) 10K type strain sequencing project: providing services to taxonomists for standard genome sequencing and annotation.</title>
        <authorList>
            <consortium name="The Broad Institute Genomics Platform"/>
            <consortium name="The Broad Institute Genome Sequencing Center for Infectious Disease"/>
            <person name="Wu L."/>
            <person name="Ma J."/>
        </authorList>
    </citation>
    <scope>NUCLEOTIDE SEQUENCE [LARGE SCALE GENOMIC DNA]</scope>
    <source>
        <strain evidence="4">CCUG 57401</strain>
    </source>
</reference>
<dbReference type="RefSeq" id="WP_376847997.1">
    <property type="nucleotide sequence ID" value="NZ_JBHSMF010000002.1"/>
</dbReference>
<dbReference type="EMBL" id="JBHSMF010000002">
    <property type="protein sequence ID" value="MFC5495963.1"/>
    <property type="molecule type" value="Genomic_DNA"/>
</dbReference>
<comment type="caution">
    <text evidence="3">The sequence shown here is derived from an EMBL/GenBank/DDBJ whole genome shotgun (WGS) entry which is preliminary data.</text>
</comment>
<evidence type="ECO:0000313" key="4">
    <source>
        <dbReference type="Proteomes" id="UP001596037"/>
    </source>
</evidence>
<evidence type="ECO:0000256" key="2">
    <source>
        <dbReference type="SAM" id="SignalP"/>
    </source>
</evidence>
<dbReference type="Proteomes" id="UP001596037">
    <property type="component" value="Unassembled WGS sequence"/>
</dbReference>
<keyword evidence="2" id="KW-0732">Signal</keyword>
<keyword evidence="1" id="KW-1133">Transmembrane helix</keyword>
<keyword evidence="1" id="KW-0472">Membrane</keyword>
<evidence type="ECO:0000256" key="1">
    <source>
        <dbReference type="SAM" id="Phobius"/>
    </source>
</evidence>
<gene>
    <name evidence="3" type="ORF">ACFPOE_00310</name>
</gene>
<sequence>MRRLLLAAAVAIVPMLAAAQPAPAAQGSSPADVFRRMSADNWIPRTVTFADLGFTGPVVLGYPDTLREIYLPVPTNVPLANAALQMDANYVRADGGRTTMILSVDGYPVSARPFTAERGDASLALPIDGNPRPSGFVRFNIDWRTAVGRENTCADARTPGNLLRVEPTTKFTYRYDGSAVRDLSTAWSSLPSNPVILVASNKLPTDAYDTAWRVGVALERAGKHPIVRALPAVGDTVDMRGITIPPALRSVPAFAGITENGMHKIKDAAEIGALMSLGAAGPFQADIVIADPSFAGAMGASFDAMKGQLPADASAPYTEFRTKSLDPWATPLASKEVRLSNVFGRPTIVIAPDAGAKAAGLFGQLWTQLAASSSVVINAADEPRSDLTAVSLKYLGAKPGSFDVLAHADWNATFDIGAVAADGRGPGTLVIDVAAAPSAARTPPIVSVFMNEVLLGAKEMEATGRRERIVAPIPRYALAARNVIRVSFTRQLASDRCRETPEPYPVSVLASSHMLLEKIEAGSDFAGLMSRFASGGTLLVPASYLNNAQATLPRVIRLAATTGVSPVNAKFSAVADNTQPKIDGPFLAIDVPVADAKKSDVKVDGGRIYLPGSGDKPLIDVTGLNRVGLLEITKSGSDTGAVYRTVGTEAPAMDKPMQLSDGNVAVIGPTGLRTEVNTVDPTGQGRLREARPSFFERTYWWLLPILVVAFFIALLVYASRVRRRKSANAQL</sequence>